<dbReference type="STRING" id="1034346.GCA_000313565_02402"/>
<reference evidence="1 2" key="1">
    <citation type="submission" date="2018-05" db="EMBL/GenBank/DDBJ databases">
        <title>Genomic Encyclopedia of Type Strains, Phase IV (KMG-IV): sequencing the most valuable type-strain genomes for metagenomic binning, comparative biology and taxonomic classification.</title>
        <authorList>
            <person name="Goeker M."/>
        </authorList>
    </citation>
    <scope>NUCLEOTIDE SEQUENCE [LARGE SCALE GENOMIC DNA]</scope>
    <source>
        <strain evidence="1 2">JC118</strain>
    </source>
</reference>
<keyword evidence="2" id="KW-1185">Reference proteome</keyword>
<evidence type="ECO:0000313" key="2">
    <source>
        <dbReference type="Proteomes" id="UP000247612"/>
    </source>
</evidence>
<gene>
    <name evidence="1" type="ORF">DES51_102162</name>
</gene>
<name>A0A318L6C3_9FIRM</name>
<proteinExistence type="predicted"/>
<protein>
    <submittedName>
        <fullName evidence="1">Uncharacterized protein</fullName>
    </submittedName>
</protein>
<dbReference type="RefSeq" id="WP_022938688.1">
    <property type="nucleotide sequence ID" value="NZ_CABKRQ010000006.1"/>
</dbReference>
<dbReference type="OrthoDB" id="9866410at2"/>
<evidence type="ECO:0000313" key="1">
    <source>
        <dbReference type="EMBL" id="PXX81043.1"/>
    </source>
</evidence>
<dbReference type="AlphaFoldDB" id="A0A318L6C3"/>
<dbReference type="Proteomes" id="UP000247612">
    <property type="component" value="Unassembled WGS sequence"/>
</dbReference>
<accession>A0A318L6C3</accession>
<dbReference type="EMBL" id="QJKH01000002">
    <property type="protein sequence ID" value="PXX81043.1"/>
    <property type="molecule type" value="Genomic_DNA"/>
</dbReference>
<comment type="caution">
    <text evidence="1">The sequence shown here is derived from an EMBL/GenBank/DDBJ whole genome shotgun (WGS) entry which is preliminary data.</text>
</comment>
<sequence length="192" mass="22924">MESDKKKKLEAQLASIDHYLADMNQKMMGLTHQQIVRCRMRNNFIDEILDMNREALTDPYFAMSLEEFLNSLNAYEFAMRLINDENFHETYVRMLLNTQFYELKKQSDTESETSFVEFHNTFLAPVCGCEPIHEFSEYRAGDAFDFEQSARLLIERDEEIRKYYNQRENSSLDFLIMMNSRLLRIMHAVYDS</sequence>
<organism evidence="1 2">
    <name type="scientific">Dielma fastidiosa</name>
    <dbReference type="NCBI Taxonomy" id="1034346"/>
    <lineage>
        <taxon>Bacteria</taxon>
        <taxon>Bacillati</taxon>
        <taxon>Bacillota</taxon>
        <taxon>Erysipelotrichia</taxon>
        <taxon>Erysipelotrichales</taxon>
        <taxon>Erysipelotrichaceae</taxon>
        <taxon>Dielma</taxon>
    </lineage>
</organism>